<evidence type="ECO:0000313" key="1">
    <source>
        <dbReference type="EMBL" id="GAC27441.1"/>
    </source>
</evidence>
<proteinExistence type="predicted"/>
<sequence length="155" mass="17766">MIETNFKCNFKESLSSLFESGIESYSVVKPTNGRPDCIYLKIKDGRTLRLSSYINELDNWDEIGSLKLDVLQPTASQINFKKLTSKWCSIKRASRLVIHGETIKADCGLKFINELDHFLIILPSSFPNRVEIKSTFYDGDFEPECDLVQYSEVKL</sequence>
<gene>
    <name evidence="1" type="ORF">GPAL_0561</name>
</gene>
<name>K6YU12_9ALTE</name>
<reference evidence="2" key="1">
    <citation type="journal article" date="2014" name="Environ. Microbiol.">
        <title>Comparative genomics of the marine bacterial genus Glaciecola reveals the high degree of genomic diversity and genomic characteristic for cold adaptation.</title>
        <authorList>
            <person name="Qin Q.L."/>
            <person name="Xie B.B."/>
            <person name="Yu Y."/>
            <person name="Shu Y.L."/>
            <person name="Rong J.C."/>
            <person name="Zhang Y.J."/>
            <person name="Zhao D.L."/>
            <person name="Chen X.L."/>
            <person name="Zhang X.Y."/>
            <person name="Chen B."/>
            <person name="Zhou B.C."/>
            <person name="Zhang Y.Z."/>
        </authorList>
    </citation>
    <scope>NUCLEOTIDE SEQUENCE [LARGE SCALE GENOMIC DNA]</scope>
    <source>
        <strain evidence="2">ACAM 615</strain>
    </source>
</reference>
<dbReference type="RefSeq" id="WP_006009030.1">
    <property type="nucleotide sequence ID" value="NZ_AUAV01000012.1"/>
</dbReference>
<dbReference type="Proteomes" id="UP000006251">
    <property type="component" value="Unassembled WGS sequence"/>
</dbReference>
<accession>K6YU12</accession>
<organism evidence="1 2">
    <name type="scientific">Brumicola pallidula DSM 14239 = ACAM 615</name>
    <dbReference type="NCBI Taxonomy" id="1121922"/>
    <lineage>
        <taxon>Bacteria</taxon>
        <taxon>Pseudomonadati</taxon>
        <taxon>Pseudomonadota</taxon>
        <taxon>Gammaproteobacteria</taxon>
        <taxon>Alteromonadales</taxon>
        <taxon>Alteromonadaceae</taxon>
        <taxon>Brumicola</taxon>
    </lineage>
</organism>
<keyword evidence="2" id="KW-1185">Reference proteome</keyword>
<evidence type="ECO:0000313" key="2">
    <source>
        <dbReference type="Proteomes" id="UP000006251"/>
    </source>
</evidence>
<protein>
    <submittedName>
        <fullName evidence="1">Uncharacterized protein</fullName>
    </submittedName>
</protein>
<dbReference type="AlphaFoldDB" id="K6YU12"/>
<comment type="caution">
    <text evidence="1">The sequence shown here is derived from an EMBL/GenBank/DDBJ whole genome shotgun (WGS) entry which is preliminary data.</text>
</comment>
<dbReference type="STRING" id="1121922.GCA_000428905_02342"/>
<dbReference type="EMBL" id="BAEQ01000013">
    <property type="protein sequence ID" value="GAC27441.1"/>
    <property type="molecule type" value="Genomic_DNA"/>
</dbReference>